<evidence type="ECO:0000259" key="2">
    <source>
        <dbReference type="Pfam" id="PF01464"/>
    </source>
</evidence>
<proteinExistence type="predicted"/>
<dbReference type="Gene3D" id="1.10.530.10">
    <property type="match status" value="1"/>
</dbReference>
<dbReference type="EMBL" id="BART01000363">
    <property type="protein sequence ID" value="GAG71292.1"/>
    <property type="molecule type" value="Genomic_DNA"/>
</dbReference>
<evidence type="ECO:0000256" key="1">
    <source>
        <dbReference type="SAM" id="MobiDB-lite"/>
    </source>
</evidence>
<evidence type="ECO:0000313" key="3">
    <source>
        <dbReference type="EMBL" id="GAG71292.1"/>
    </source>
</evidence>
<dbReference type="InterPro" id="IPR018170">
    <property type="entry name" value="Aldo/ket_reductase_CS"/>
</dbReference>
<gene>
    <name evidence="3" type="ORF">S01H4_01838</name>
</gene>
<dbReference type="GO" id="GO:0016020">
    <property type="term" value="C:membrane"/>
    <property type="evidence" value="ECO:0007669"/>
    <property type="project" value="InterPro"/>
</dbReference>
<dbReference type="PANTHER" id="PTHR37423">
    <property type="entry name" value="SOLUBLE LYTIC MUREIN TRANSGLYCOSYLASE-RELATED"/>
    <property type="match status" value="1"/>
</dbReference>
<accession>X1API8</accession>
<dbReference type="GO" id="GO:0000270">
    <property type="term" value="P:peptidoglycan metabolic process"/>
    <property type="evidence" value="ECO:0007669"/>
    <property type="project" value="InterPro"/>
</dbReference>
<dbReference type="AlphaFoldDB" id="X1API8"/>
<dbReference type="InterPro" id="IPR019734">
    <property type="entry name" value="TPR_rpt"/>
</dbReference>
<dbReference type="InterPro" id="IPR023346">
    <property type="entry name" value="Lysozyme-like_dom_sf"/>
</dbReference>
<reference evidence="3" key="1">
    <citation type="journal article" date="2014" name="Front. Microbiol.">
        <title>High frequency of phylogenetically diverse reductive dehalogenase-homologous genes in deep subseafloor sedimentary metagenomes.</title>
        <authorList>
            <person name="Kawai M."/>
            <person name="Futagami T."/>
            <person name="Toyoda A."/>
            <person name="Takaki Y."/>
            <person name="Nishi S."/>
            <person name="Hori S."/>
            <person name="Arai W."/>
            <person name="Tsubouchi T."/>
            <person name="Morono Y."/>
            <person name="Uchiyama I."/>
            <person name="Ito T."/>
            <person name="Fujiyama A."/>
            <person name="Inagaki F."/>
            <person name="Takami H."/>
        </authorList>
    </citation>
    <scope>NUCLEOTIDE SEQUENCE</scope>
    <source>
        <strain evidence="3">Expedition CK06-06</strain>
    </source>
</reference>
<feature type="compositionally biased region" description="Basic and acidic residues" evidence="1">
    <location>
        <begin position="56"/>
        <end position="65"/>
    </location>
</feature>
<feature type="domain" description="Transglycosylase SLT" evidence="2">
    <location>
        <begin position="616"/>
        <end position="714"/>
    </location>
</feature>
<dbReference type="CDD" id="cd16896">
    <property type="entry name" value="LT_Slt70-like"/>
    <property type="match status" value="1"/>
</dbReference>
<dbReference type="Gene3D" id="1.25.40.10">
    <property type="entry name" value="Tetratricopeptide repeat domain"/>
    <property type="match status" value="3"/>
</dbReference>
<dbReference type="PANTHER" id="PTHR37423:SF2">
    <property type="entry name" value="MEMBRANE-BOUND LYTIC MUREIN TRANSGLYCOSYLASE C"/>
    <property type="match status" value="1"/>
</dbReference>
<feature type="compositionally biased region" description="Acidic residues" evidence="1">
    <location>
        <begin position="24"/>
        <end position="51"/>
    </location>
</feature>
<dbReference type="Pfam" id="PF01464">
    <property type="entry name" value="SLT"/>
    <property type="match status" value="1"/>
</dbReference>
<dbReference type="InterPro" id="IPR008258">
    <property type="entry name" value="Transglycosylase_SLT_dom_1"/>
</dbReference>
<protein>
    <recommendedName>
        <fullName evidence="2">Transglycosylase SLT domain-containing protein</fullName>
    </recommendedName>
</protein>
<comment type="caution">
    <text evidence="3">The sequence shown here is derived from an EMBL/GenBank/DDBJ whole genome shotgun (WGS) entry which is preliminary data.</text>
</comment>
<dbReference type="SMART" id="SM00028">
    <property type="entry name" value="TPR"/>
    <property type="match status" value="7"/>
</dbReference>
<dbReference type="SUPFAM" id="SSF48452">
    <property type="entry name" value="TPR-like"/>
    <property type="match status" value="3"/>
</dbReference>
<organism evidence="3">
    <name type="scientific">marine sediment metagenome</name>
    <dbReference type="NCBI Taxonomy" id="412755"/>
    <lineage>
        <taxon>unclassified sequences</taxon>
        <taxon>metagenomes</taxon>
        <taxon>ecological metagenomes</taxon>
    </lineage>
</organism>
<dbReference type="InterPro" id="IPR011990">
    <property type="entry name" value="TPR-like_helical_dom_sf"/>
</dbReference>
<sequence>MIFATSACSKLDTRIFGKKFGGETEVEDSETEDFESTDEESTGGTQDDSENSTDISTKDDIDSDNKNTNTGDIFTDSTDISELRLYFKEAMKYRNQSSYLISEYYLNKIKDDYLVLQDHIFYYMAESLRLQEKYDQAEEYYLKLIKNYPDSIWTETASLGYADMFYIREDYITAENEYEHFQTAFPHSSYIPYCLFQLATCQEMNGKKDLAFENYKEIWLNYPLNEYSEIAWENLNKLAEDSSIEPFIPTANQVYNRGKIFFSIYHYYSALDEFNRILQEDYLNYLSLELHSKTLFKIGMCYFRLRDYNQAKYYLTLSYEKYPSGSVADDSLYYMGMALTSLNMNDDAISYYQKLLKLFPSSNFSDDALYRIGRIYSLRGDFINAASYFKRVSTDYPYGDKLPDALWELGLIQYRSDDYSSAKITFSNYASSYKGTSLEEKGLLWQAKCYQKLGDNNKAAELYKKIIDLNSYSYYTFASREMLEEMNEEVQIKKINTLLNPENPRIAGIIPDIYAILEEDSYIEGSEINHIDKAIELLKLGFFDSASLETEAGSSEFEENPARTLEIATLFLKSNDYSNSINIIGKNLKQLKSGLNEPYTDYLYYLYYPYGYKEIVQKYSSQYKLDDPLFTLAVIRQESNFVPDAVSYAGAQGLMQIMPSTGEGIAKQIGISNYNVNILLDPEINIRMGTFYLRQQLDNFSQNKFYCLGAYNGG</sequence>
<feature type="non-terminal residue" evidence="3">
    <location>
        <position position="714"/>
    </location>
</feature>
<dbReference type="Pfam" id="PF13174">
    <property type="entry name" value="TPR_6"/>
    <property type="match status" value="6"/>
</dbReference>
<name>X1API8_9ZZZZ</name>
<feature type="region of interest" description="Disordered" evidence="1">
    <location>
        <begin position="21"/>
        <end position="73"/>
    </location>
</feature>
<dbReference type="GO" id="GO:0008933">
    <property type="term" value="F:peptidoglycan lytic transglycosylase activity"/>
    <property type="evidence" value="ECO:0007669"/>
    <property type="project" value="InterPro"/>
</dbReference>
<dbReference type="PROSITE" id="PS00062">
    <property type="entry name" value="ALDOKETO_REDUCTASE_2"/>
    <property type="match status" value="1"/>
</dbReference>
<dbReference type="InterPro" id="IPR000189">
    <property type="entry name" value="Transglyc_AS"/>
</dbReference>
<dbReference type="SUPFAM" id="SSF53955">
    <property type="entry name" value="Lysozyme-like"/>
    <property type="match status" value="1"/>
</dbReference>
<dbReference type="PROSITE" id="PS50005">
    <property type="entry name" value="TPR"/>
    <property type="match status" value="2"/>
</dbReference>
<dbReference type="GO" id="GO:0016491">
    <property type="term" value="F:oxidoreductase activity"/>
    <property type="evidence" value="ECO:0007669"/>
    <property type="project" value="InterPro"/>
</dbReference>
<dbReference type="PROSITE" id="PS00922">
    <property type="entry name" value="TRANSGLYCOSYLASE"/>
    <property type="match status" value="1"/>
</dbReference>